<evidence type="ECO:0000256" key="1">
    <source>
        <dbReference type="ARBA" id="ARBA00001973"/>
    </source>
</evidence>
<feature type="compositionally biased region" description="Low complexity" evidence="11">
    <location>
        <begin position="446"/>
        <end position="465"/>
    </location>
</feature>
<evidence type="ECO:0000256" key="2">
    <source>
        <dbReference type="ARBA" id="ARBA00009928"/>
    </source>
</evidence>
<dbReference type="PROSITE" id="PS00498">
    <property type="entry name" value="TYROSINASE_2"/>
    <property type="match status" value="1"/>
</dbReference>
<dbReference type="AlphaFoldDB" id="A0AAV9P1Y4"/>
<feature type="chain" id="PRO_5043855230" description="tyrosinase" evidence="12">
    <location>
        <begin position="20"/>
        <end position="652"/>
    </location>
</feature>
<comment type="catalytic activity">
    <reaction evidence="9">
        <text>2 L-dopa + O2 = 2 L-dopaquinone + 2 H2O</text>
        <dbReference type="Rhea" id="RHEA:34287"/>
        <dbReference type="ChEBI" id="CHEBI:15377"/>
        <dbReference type="ChEBI" id="CHEBI:15379"/>
        <dbReference type="ChEBI" id="CHEBI:57504"/>
        <dbReference type="ChEBI" id="CHEBI:57924"/>
        <dbReference type="EC" id="1.14.18.1"/>
    </reaction>
</comment>
<dbReference type="InterPro" id="IPR050316">
    <property type="entry name" value="Tyrosinase/Hemocyanin"/>
</dbReference>
<dbReference type="PROSITE" id="PS00497">
    <property type="entry name" value="TYROSINASE_1"/>
    <property type="match status" value="1"/>
</dbReference>
<dbReference type="PANTHER" id="PTHR11474:SF76">
    <property type="entry name" value="SHKT DOMAIN-CONTAINING PROTEIN"/>
    <property type="match status" value="1"/>
</dbReference>
<evidence type="ECO:0000256" key="4">
    <source>
        <dbReference type="ARBA" id="ARBA00022723"/>
    </source>
</evidence>
<organism evidence="15 16">
    <name type="scientific">Saxophila tyrrhenica</name>
    <dbReference type="NCBI Taxonomy" id="1690608"/>
    <lineage>
        <taxon>Eukaryota</taxon>
        <taxon>Fungi</taxon>
        <taxon>Dikarya</taxon>
        <taxon>Ascomycota</taxon>
        <taxon>Pezizomycotina</taxon>
        <taxon>Dothideomycetes</taxon>
        <taxon>Dothideomycetidae</taxon>
        <taxon>Mycosphaerellales</taxon>
        <taxon>Extremaceae</taxon>
        <taxon>Saxophila</taxon>
    </lineage>
</organism>
<evidence type="ECO:0000259" key="14">
    <source>
        <dbReference type="PROSITE" id="PS00498"/>
    </source>
</evidence>
<comment type="similarity">
    <text evidence="2">Belongs to the tyrosinase family.</text>
</comment>
<sequence>MKLLSFVTGLVALSTSVSALSVPSVEDGVAVADHALEKRAFLPVVGVPGATRPRLEIRQLQQKTNQWTLFLLAMKQMQNKRQTLKNSFYQIAGIHGVPRTSWDAVGQCSTCSADGYCPHDSILFLGWHRAYVALFEQELVKVAKNIAKKYPTSTRADMQSAASTLRLPFWDWAAHAPSGGPVMPTAMTQAQVTVQGPTGSQTFANPLHHHTFKNPGQLRYTPFNQWKNTLRWPTSSAVDATSNEQSAINALNNIRGNMQDQVYNMFSTCDEFVEVGSDAAGQSSVKCSNSIENIHNTIHTNTGGPRNSNSPGGHMTILATAAFDPAFWLHHCNVDRLFAMWQAMYPDSYSGSQVAPHNTWTVAKGSTQNLNSALTPFHKNAAGDFLTTNDVRDTKTFHYTYPEFANTAGTKAAIASIINKLYGPQATAPAGTTKRDAAPEPQVEEASSTAATSATSTSTSTASSLSSSASASASATVDATPFKANNGSLYQYVANIATNRYALGGSYNIYLFDSAPASEDPTTWVFDANLIGPMGVLAQPGMTGDFVAVGSVPLTRTLQDQVTGGTLGDLSTESVVPYLTKSLVWRIAGPDGAEVDPNSISDFEISVWASTATPPTEYELPVWSQFIPLAEITKKKEGGATVQSIEQPPAYM</sequence>
<dbReference type="Proteomes" id="UP001337655">
    <property type="component" value="Unassembled WGS sequence"/>
</dbReference>
<dbReference type="InterPro" id="IPR041640">
    <property type="entry name" value="Tyrosinase_C"/>
</dbReference>
<evidence type="ECO:0000256" key="11">
    <source>
        <dbReference type="SAM" id="MobiDB-lite"/>
    </source>
</evidence>
<dbReference type="GO" id="GO:0046872">
    <property type="term" value="F:metal ion binding"/>
    <property type="evidence" value="ECO:0007669"/>
    <property type="project" value="UniProtKB-KW"/>
</dbReference>
<dbReference type="SUPFAM" id="SSF48056">
    <property type="entry name" value="Di-copper centre-containing domain"/>
    <property type="match status" value="1"/>
</dbReference>
<dbReference type="InterPro" id="IPR008922">
    <property type="entry name" value="Di-copper_centre_dom_sf"/>
</dbReference>
<comment type="catalytic activity">
    <reaction evidence="10">
        <text>L-tyrosine + O2 = L-dopaquinone + H2O</text>
        <dbReference type="Rhea" id="RHEA:18117"/>
        <dbReference type="ChEBI" id="CHEBI:15377"/>
        <dbReference type="ChEBI" id="CHEBI:15379"/>
        <dbReference type="ChEBI" id="CHEBI:57924"/>
        <dbReference type="ChEBI" id="CHEBI:58315"/>
        <dbReference type="EC" id="1.14.18.1"/>
    </reaction>
</comment>
<dbReference type="EMBL" id="JAVRRT010000014">
    <property type="protein sequence ID" value="KAK5166328.1"/>
    <property type="molecule type" value="Genomic_DNA"/>
</dbReference>
<accession>A0AAV9P1Y4</accession>
<dbReference type="GeneID" id="89929922"/>
<evidence type="ECO:0000256" key="10">
    <source>
        <dbReference type="ARBA" id="ARBA00048881"/>
    </source>
</evidence>
<dbReference type="GO" id="GO:0004503">
    <property type="term" value="F:tyrosinase activity"/>
    <property type="evidence" value="ECO:0007669"/>
    <property type="project" value="UniProtKB-EC"/>
</dbReference>
<dbReference type="PRINTS" id="PR00092">
    <property type="entry name" value="TYROSINASE"/>
</dbReference>
<dbReference type="Gene3D" id="1.10.1280.10">
    <property type="entry name" value="Di-copper center containing domain from catechol oxidase"/>
    <property type="match status" value="1"/>
</dbReference>
<feature type="region of interest" description="Disordered" evidence="11">
    <location>
        <begin position="428"/>
        <end position="465"/>
    </location>
</feature>
<evidence type="ECO:0000256" key="9">
    <source>
        <dbReference type="ARBA" id="ARBA00048233"/>
    </source>
</evidence>
<evidence type="ECO:0000313" key="16">
    <source>
        <dbReference type="Proteomes" id="UP001337655"/>
    </source>
</evidence>
<evidence type="ECO:0000256" key="5">
    <source>
        <dbReference type="ARBA" id="ARBA00023002"/>
    </source>
</evidence>
<dbReference type="RefSeq" id="XP_064656281.1">
    <property type="nucleotide sequence ID" value="XM_064805821.1"/>
</dbReference>
<comment type="cofactor">
    <cofactor evidence="1">
        <name>Cu(2+)</name>
        <dbReference type="ChEBI" id="CHEBI:29036"/>
    </cofactor>
</comment>
<dbReference type="InterPro" id="IPR002227">
    <property type="entry name" value="Tyrosinase_Cu-bd"/>
</dbReference>
<keyword evidence="4" id="KW-0479">Metal-binding</keyword>
<protein>
    <recommendedName>
        <fullName evidence="3">tyrosinase</fullName>
        <ecNumber evidence="3">1.14.18.1</ecNumber>
    </recommendedName>
</protein>
<evidence type="ECO:0000256" key="7">
    <source>
        <dbReference type="ARBA" id="ARBA00023033"/>
    </source>
</evidence>
<keyword evidence="6" id="KW-0186">Copper</keyword>
<evidence type="ECO:0000256" key="8">
    <source>
        <dbReference type="ARBA" id="ARBA00023101"/>
    </source>
</evidence>
<keyword evidence="8" id="KW-0470">Melanin biosynthesis</keyword>
<feature type="domain" description="Tyrosinase copper-binding" evidence="14">
    <location>
        <begin position="324"/>
        <end position="335"/>
    </location>
</feature>
<evidence type="ECO:0000313" key="15">
    <source>
        <dbReference type="EMBL" id="KAK5166328.1"/>
    </source>
</evidence>
<evidence type="ECO:0000256" key="3">
    <source>
        <dbReference type="ARBA" id="ARBA00011906"/>
    </source>
</evidence>
<feature type="domain" description="Tyrosinase copper-binding" evidence="13">
    <location>
        <begin position="119"/>
        <end position="136"/>
    </location>
</feature>
<feature type="signal peptide" evidence="12">
    <location>
        <begin position="1"/>
        <end position="19"/>
    </location>
</feature>
<keyword evidence="12" id="KW-0732">Signal</keyword>
<keyword evidence="7" id="KW-0503">Monooxygenase</keyword>
<proteinExistence type="inferred from homology"/>
<reference evidence="15 16" key="1">
    <citation type="submission" date="2023-08" db="EMBL/GenBank/DDBJ databases">
        <title>Black Yeasts Isolated from many extreme environments.</title>
        <authorList>
            <person name="Coleine C."/>
            <person name="Stajich J.E."/>
            <person name="Selbmann L."/>
        </authorList>
    </citation>
    <scope>NUCLEOTIDE SEQUENCE [LARGE SCALE GENOMIC DNA]</scope>
    <source>
        <strain evidence="15 16">CCFEE 5935</strain>
    </source>
</reference>
<dbReference type="EC" id="1.14.18.1" evidence="3"/>
<comment type="caution">
    <text evidence="15">The sequence shown here is derived from an EMBL/GenBank/DDBJ whole genome shotgun (WGS) entry which is preliminary data.</text>
</comment>
<gene>
    <name evidence="15" type="ORF">LTR77_008589</name>
</gene>
<evidence type="ECO:0000259" key="13">
    <source>
        <dbReference type="PROSITE" id="PS00497"/>
    </source>
</evidence>
<keyword evidence="16" id="KW-1185">Reference proteome</keyword>
<dbReference type="Pfam" id="PF00264">
    <property type="entry name" value="Tyrosinase"/>
    <property type="match status" value="1"/>
</dbReference>
<evidence type="ECO:0000256" key="12">
    <source>
        <dbReference type="SAM" id="SignalP"/>
    </source>
</evidence>
<name>A0AAV9P1Y4_9PEZI</name>
<evidence type="ECO:0000256" key="6">
    <source>
        <dbReference type="ARBA" id="ARBA00023008"/>
    </source>
</evidence>
<keyword evidence="5" id="KW-0560">Oxidoreductase</keyword>
<dbReference type="Pfam" id="PF18132">
    <property type="entry name" value="Tyrosinase_C"/>
    <property type="match status" value="1"/>
</dbReference>
<dbReference type="PANTHER" id="PTHR11474">
    <property type="entry name" value="TYROSINASE FAMILY MEMBER"/>
    <property type="match status" value="1"/>
</dbReference>
<dbReference type="GO" id="GO:0042438">
    <property type="term" value="P:melanin biosynthetic process"/>
    <property type="evidence" value="ECO:0007669"/>
    <property type="project" value="UniProtKB-KW"/>
</dbReference>